<keyword evidence="2" id="KW-0540">Nuclease</keyword>
<dbReference type="KEGG" id="mya:MORIYA_1473"/>
<accession>A0A330LPM3</accession>
<keyword evidence="3" id="KW-1185">Reference proteome</keyword>
<dbReference type="AlphaFoldDB" id="A0A330LPM3"/>
<evidence type="ECO:0000259" key="1">
    <source>
        <dbReference type="SMART" id="SM00507"/>
    </source>
</evidence>
<feature type="domain" description="HNH nuclease" evidence="1">
    <location>
        <begin position="32"/>
        <end position="83"/>
    </location>
</feature>
<reference evidence="3" key="1">
    <citation type="submission" date="2018-05" db="EMBL/GenBank/DDBJ databases">
        <authorList>
            <person name="Cea G.-C."/>
            <person name="William W."/>
        </authorList>
    </citation>
    <scope>NUCLEOTIDE SEQUENCE [LARGE SCALE GENOMIC DNA]</scope>
    <source>
        <strain evidence="3">DB21MT 5</strain>
    </source>
</reference>
<evidence type="ECO:0000313" key="3">
    <source>
        <dbReference type="Proteomes" id="UP000250163"/>
    </source>
</evidence>
<proteinExistence type="predicted"/>
<dbReference type="SMART" id="SM00507">
    <property type="entry name" value="HNHc"/>
    <property type="match status" value="1"/>
</dbReference>
<sequence length="158" mass="17907">MAKDTPSIAKNKIKRSLSAILDPHPSTKEVTMLWAYFENSCVYCDLKMERKSRIGHLDHVVAQADGGNNSISNYVLSCAKCNGDEKREMDWLLFLNQKSDNADILATRKLKIENWLKKNTNVNFEATDIEEAEKIIAVALAQFDESVKAMRSLRVKIT</sequence>
<dbReference type="GO" id="GO:0004519">
    <property type="term" value="F:endonuclease activity"/>
    <property type="evidence" value="ECO:0007669"/>
    <property type="project" value="UniProtKB-KW"/>
</dbReference>
<dbReference type="CDD" id="cd00085">
    <property type="entry name" value="HNHc"/>
    <property type="match status" value="1"/>
</dbReference>
<keyword evidence="2" id="KW-0378">Hydrolase</keyword>
<dbReference type="Proteomes" id="UP000250163">
    <property type="component" value="Chromosome MORIYA"/>
</dbReference>
<dbReference type="InterPro" id="IPR002711">
    <property type="entry name" value="HNH"/>
</dbReference>
<gene>
    <name evidence="2" type="ORF">MORIYA_1473</name>
</gene>
<dbReference type="InterPro" id="IPR003615">
    <property type="entry name" value="HNH_nuc"/>
</dbReference>
<dbReference type="Gene3D" id="1.10.30.50">
    <property type="match status" value="1"/>
</dbReference>
<dbReference type="OrthoDB" id="9802901at2"/>
<dbReference type="Pfam" id="PF01844">
    <property type="entry name" value="HNH"/>
    <property type="match status" value="1"/>
</dbReference>
<evidence type="ECO:0000313" key="2">
    <source>
        <dbReference type="EMBL" id="SQD77951.1"/>
    </source>
</evidence>
<dbReference type="RefSeq" id="WP_112713825.1">
    <property type="nucleotide sequence ID" value="NZ_LS483250.1"/>
</dbReference>
<dbReference type="EMBL" id="LS483250">
    <property type="protein sequence ID" value="SQD77951.1"/>
    <property type="molecule type" value="Genomic_DNA"/>
</dbReference>
<dbReference type="GO" id="GO:0003676">
    <property type="term" value="F:nucleic acid binding"/>
    <property type="evidence" value="ECO:0007669"/>
    <property type="project" value="InterPro"/>
</dbReference>
<organism evidence="2 3">
    <name type="scientific">Moritella yayanosii</name>
    <dbReference type="NCBI Taxonomy" id="69539"/>
    <lineage>
        <taxon>Bacteria</taxon>
        <taxon>Pseudomonadati</taxon>
        <taxon>Pseudomonadota</taxon>
        <taxon>Gammaproteobacteria</taxon>
        <taxon>Alteromonadales</taxon>
        <taxon>Moritellaceae</taxon>
        <taxon>Moritella</taxon>
    </lineage>
</organism>
<protein>
    <submittedName>
        <fullName evidence="2">HNH endonuclease</fullName>
    </submittedName>
</protein>
<keyword evidence="2" id="KW-0255">Endonuclease</keyword>
<dbReference type="GO" id="GO:0008270">
    <property type="term" value="F:zinc ion binding"/>
    <property type="evidence" value="ECO:0007669"/>
    <property type="project" value="InterPro"/>
</dbReference>
<name>A0A330LPM3_9GAMM</name>